<evidence type="ECO:0000313" key="8">
    <source>
        <dbReference type="EMBL" id="QFQ12266.1"/>
    </source>
</evidence>
<feature type="transmembrane region" description="Helical" evidence="6">
    <location>
        <begin position="192"/>
        <end position="217"/>
    </location>
</feature>
<keyword evidence="4 6" id="KW-1133">Transmembrane helix</keyword>
<dbReference type="Gene3D" id="3.40.1710.10">
    <property type="entry name" value="abc type-2 transporter like domain"/>
    <property type="match status" value="1"/>
</dbReference>
<dbReference type="InterPro" id="IPR013525">
    <property type="entry name" value="ABC2_TM"/>
</dbReference>
<dbReference type="EMBL" id="CP033459">
    <property type="protein sequence ID" value="QFQ12266.1"/>
    <property type="molecule type" value="Genomic_DNA"/>
</dbReference>
<feature type="transmembrane region" description="Helical" evidence="6">
    <location>
        <begin position="312"/>
        <end position="341"/>
    </location>
</feature>
<protein>
    <submittedName>
        <fullName evidence="8">ABC transporter permease</fullName>
    </submittedName>
</protein>
<feature type="transmembrane region" description="Helical" evidence="6">
    <location>
        <begin position="279"/>
        <end position="300"/>
    </location>
</feature>
<sequence length="395" mass="44511">MSEKKKSSAIMSYLRLFVREFKRMASRPVYWFVMVFAPLFTFFFFLTLMGEGLPEDLPVGLVDLDNTTTSRSIVRNLDAFQQTKITAKYANVTDARRAMQRGEIYAFFYIPQGTTHKANRQEQPTISLYVNYSYLIAGSLTYRDMRMMSELASGAAARKVLLAKGATESQAMAFLQPIVVDTHAINNPWLNYNVYLCNTLLPGILILCVSLLTAYGIGTEIKDGTAREWLSTANDSIKRAVFVKFVPQFIVFALVGAILILLLYGYLRFPCHCGIPTMLLAMLLLVLAGQGLGLFFFAIFPSLRMSMSMAALWGVLSFSVCGMSFPVMGMHPAIQGLTWLFPLRHYFLIYVNSALNGYPIQYAWTNVICLLAFAMLPMLLMPRLKHNVLTYDYAP</sequence>
<dbReference type="PANTHER" id="PTHR30294">
    <property type="entry name" value="MEMBRANE COMPONENT OF ABC TRANSPORTER YHHJ-RELATED"/>
    <property type="match status" value="1"/>
</dbReference>
<keyword evidence="2" id="KW-1003">Cell membrane</keyword>
<dbReference type="RefSeq" id="WP_111898446.1">
    <property type="nucleotide sequence ID" value="NZ_CP033459.1"/>
</dbReference>
<dbReference type="InterPro" id="IPR051449">
    <property type="entry name" value="ABC-2_transporter_component"/>
</dbReference>
<evidence type="ECO:0000256" key="2">
    <source>
        <dbReference type="ARBA" id="ARBA00022475"/>
    </source>
</evidence>
<feature type="transmembrane region" description="Helical" evidence="6">
    <location>
        <begin position="245"/>
        <end position="267"/>
    </location>
</feature>
<keyword evidence="3 6" id="KW-0812">Transmembrane</keyword>
<evidence type="ECO:0000256" key="4">
    <source>
        <dbReference type="ARBA" id="ARBA00022989"/>
    </source>
</evidence>
<evidence type="ECO:0000313" key="9">
    <source>
        <dbReference type="Proteomes" id="UP000249375"/>
    </source>
</evidence>
<dbReference type="AlphaFoldDB" id="A0A5P8E5R8"/>
<evidence type="ECO:0000256" key="3">
    <source>
        <dbReference type="ARBA" id="ARBA00022692"/>
    </source>
</evidence>
<dbReference type="KEGG" id="alq:C7Y71_004115"/>
<proteinExistence type="predicted"/>
<accession>A0A5P8E5R8</accession>
<feature type="domain" description="ABC-2 type transporter transmembrane" evidence="7">
    <location>
        <begin position="30"/>
        <end position="380"/>
    </location>
</feature>
<dbReference type="GO" id="GO:0005886">
    <property type="term" value="C:plasma membrane"/>
    <property type="evidence" value="ECO:0007669"/>
    <property type="project" value="UniProtKB-SubCell"/>
</dbReference>
<gene>
    <name evidence="8" type="ORF">C7Y71_004115</name>
</gene>
<name>A0A5P8E5R8_9BACT</name>
<evidence type="ECO:0000259" key="7">
    <source>
        <dbReference type="Pfam" id="PF12698"/>
    </source>
</evidence>
<dbReference type="PANTHER" id="PTHR30294:SF47">
    <property type="entry name" value="INNER MEMBRANE TRANSPORT PERMEASE YHHJ"/>
    <property type="match status" value="1"/>
</dbReference>
<dbReference type="Pfam" id="PF12698">
    <property type="entry name" value="ABC2_membrane_3"/>
    <property type="match status" value="1"/>
</dbReference>
<keyword evidence="5 6" id="KW-0472">Membrane</keyword>
<dbReference type="GO" id="GO:0140359">
    <property type="term" value="F:ABC-type transporter activity"/>
    <property type="evidence" value="ECO:0007669"/>
    <property type="project" value="InterPro"/>
</dbReference>
<dbReference type="OrthoDB" id="9811522at2"/>
<evidence type="ECO:0000256" key="5">
    <source>
        <dbReference type="ARBA" id="ARBA00023136"/>
    </source>
</evidence>
<keyword evidence="9" id="KW-1185">Reference proteome</keyword>
<evidence type="ECO:0000256" key="1">
    <source>
        <dbReference type="ARBA" id="ARBA00004651"/>
    </source>
</evidence>
<dbReference type="Proteomes" id="UP000249375">
    <property type="component" value="Chromosome"/>
</dbReference>
<feature type="transmembrane region" description="Helical" evidence="6">
    <location>
        <begin position="361"/>
        <end position="380"/>
    </location>
</feature>
<evidence type="ECO:0000256" key="6">
    <source>
        <dbReference type="SAM" id="Phobius"/>
    </source>
</evidence>
<comment type="subcellular location">
    <subcellularLocation>
        <location evidence="1">Cell membrane</location>
        <topology evidence="1">Multi-pass membrane protein</topology>
    </subcellularLocation>
</comment>
<reference evidence="8 9" key="1">
    <citation type="submission" date="2018-11" db="EMBL/GenBank/DDBJ databases">
        <authorList>
            <person name="Na S.W."/>
            <person name="Baik M."/>
        </authorList>
    </citation>
    <scope>NUCLEOTIDE SEQUENCE [LARGE SCALE GENOMIC DNA]</scope>
    <source>
        <strain evidence="8 9">E39</strain>
    </source>
</reference>
<organism evidence="8 9">
    <name type="scientific">Pseudoprevotella muciniphila</name>
    <dbReference type="NCBI Taxonomy" id="2133944"/>
    <lineage>
        <taxon>Bacteria</taxon>
        <taxon>Pseudomonadati</taxon>
        <taxon>Bacteroidota</taxon>
        <taxon>Bacteroidia</taxon>
        <taxon>Bacteroidales</taxon>
        <taxon>Prevotellaceae</taxon>
        <taxon>Pseudoprevotella</taxon>
    </lineage>
</organism>
<feature type="transmembrane region" description="Helical" evidence="6">
    <location>
        <begin position="29"/>
        <end position="49"/>
    </location>
</feature>